<dbReference type="PANTHER" id="PTHR38454">
    <property type="entry name" value="INTEGRAL MEMBRANE PROTEIN-RELATED"/>
    <property type="match status" value="1"/>
</dbReference>
<feature type="transmembrane region" description="Helical" evidence="1">
    <location>
        <begin position="275"/>
        <end position="294"/>
    </location>
</feature>
<dbReference type="STRING" id="290512.Paes_2072"/>
<feature type="transmembrane region" description="Helical" evidence="1">
    <location>
        <begin position="452"/>
        <end position="471"/>
    </location>
</feature>
<feature type="transmembrane region" description="Helical" evidence="1">
    <location>
        <begin position="478"/>
        <end position="495"/>
    </location>
</feature>
<feature type="transmembrane region" description="Helical" evidence="1">
    <location>
        <begin position="96"/>
        <end position="117"/>
    </location>
</feature>
<keyword evidence="1" id="KW-0472">Membrane</keyword>
<dbReference type="eggNOG" id="COG5617">
    <property type="taxonomic scope" value="Bacteria"/>
</dbReference>
<organism evidence="2 3">
    <name type="scientific">Prosthecochloris aestuarii (strain DSM 271 / SK 413)</name>
    <dbReference type="NCBI Taxonomy" id="290512"/>
    <lineage>
        <taxon>Bacteria</taxon>
        <taxon>Pseudomonadati</taxon>
        <taxon>Chlorobiota</taxon>
        <taxon>Chlorobiia</taxon>
        <taxon>Chlorobiales</taxon>
        <taxon>Chlorobiaceae</taxon>
        <taxon>Prosthecochloris</taxon>
    </lineage>
</organism>
<feature type="transmembrane region" description="Helical" evidence="1">
    <location>
        <begin position="124"/>
        <end position="143"/>
    </location>
</feature>
<evidence type="ECO:0008006" key="4">
    <source>
        <dbReference type="Google" id="ProtNLM"/>
    </source>
</evidence>
<proteinExistence type="predicted"/>
<accession>B4S5N5</accession>
<feature type="transmembrane region" description="Helical" evidence="1">
    <location>
        <begin position="249"/>
        <end position="268"/>
    </location>
</feature>
<feature type="transmembrane region" description="Helical" evidence="1">
    <location>
        <begin position="7"/>
        <end position="32"/>
    </location>
</feature>
<dbReference type="KEGG" id="paa:Paes_2072"/>
<keyword evidence="3" id="KW-1185">Reference proteome</keyword>
<feature type="transmembrane region" description="Helical" evidence="1">
    <location>
        <begin position="397"/>
        <end position="415"/>
    </location>
</feature>
<gene>
    <name evidence="2" type="ordered locus">Paes_2072</name>
</gene>
<feature type="transmembrane region" description="Helical" evidence="1">
    <location>
        <begin position="192"/>
        <end position="210"/>
    </location>
</feature>
<evidence type="ECO:0000313" key="3">
    <source>
        <dbReference type="Proteomes" id="UP000002725"/>
    </source>
</evidence>
<dbReference type="Proteomes" id="UP000002725">
    <property type="component" value="Chromosome"/>
</dbReference>
<dbReference type="HOGENOM" id="CLU_008305_0_0_10"/>
<evidence type="ECO:0000313" key="2">
    <source>
        <dbReference type="EMBL" id="ACF47082.1"/>
    </source>
</evidence>
<feature type="transmembrane region" description="Helical" evidence="1">
    <location>
        <begin position="222"/>
        <end position="243"/>
    </location>
</feature>
<feature type="transmembrane region" description="Helical" evidence="1">
    <location>
        <begin position="761"/>
        <end position="779"/>
    </location>
</feature>
<name>B4S5N5_PROA2</name>
<dbReference type="EMBL" id="CP001108">
    <property type="protein sequence ID" value="ACF47082.1"/>
    <property type="molecule type" value="Genomic_DNA"/>
</dbReference>
<sequence>MKNALRPYFLVAFVFCAMVATLLYQVLFLGMVPSSPDSTGPMATSMALDALRESSGMYPLWQPWSFSGMPTVEAFTYLNGLYYPGIALSLFHIDGLLLQLLHLVFAAMGGYVLLRFFRLRHMAAFLGGAAFMLNPYLVTMFVYGHGSQLMSAAYMPWVFWAGLRVLDSRKIYDIALLALFAGLQLQRAHVQIAYYTWMFLCLLIVINVVVRYTTLRETAGKLAAVSLSLVLALALAAAVYMPALAYTPFSVRGASAGGGAAYGYATMWSMHPTELLTFLVPGFFGFGGIAYWGHMPFTDFPNYAGLIILLLALGGAWAGRREPFVWFLVSSMLVALLLSFGSFWSPLYDLFYHFAPFFSRFRVPSMVLIVVSLDLSLLAGFGLHALGKGLDKGAIRILKGGSLVLALFIVFFLLFEPSIESWFRSAFPLPNVEGVQLVRLIEDARWNQLKGSLQGVVLGSALFCGLLWLSIRQVFSDRVTLLFVAALALGDILLVDRQIVDPSRDSLRSSQLQAEAVLDKVFSDGDVADFLKNEPGIFRIYPAGGLFGENRFAAAGLESVGGYHPAKIARYDALLKRTANLADTGVLRMLNVGYVIAPSPLDHPELEGVYEGMLRLVRGRQDVWVYRLRDPMPRAWFALGATASESAEQSLSGMLQSSSGPAEMVFVEDGGWEGQRSFARGEVLAIDRGPERLSMNVSSEGDALLVVSEVFYPQGWKASMDGSPVRVHPVNGVIRGVLVPEGEHHIVFSYDRTLFENGRRYSLAAALLIVMLFAGGTLLRRKAS</sequence>
<feature type="transmembrane region" description="Helical" evidence="1">
    <location>
        <begin position="365"/>
        <end position="385"/>
    </location>
</feature>
<protein>
    <recommendedName>
        <fullName evidence="4">YfhO family protein</fullName>
    </recommendedName>
</protein>
<dbReference type="eggNOG" id="COG4485">
    <property type="taxonomic scope" value="Bacteria"/>
</dbReference>
<feature type="transmembrane region" description="Helical" evidence="1">
    <location>
        <begin position="325"/>
        <end position="345"/>
    </location>
</feature>
<dbReference type="RefSeq" id="WP_012506614.1">
    <property type="nucleotide sequence ID" value="NC_011059.1"/>
</dbReference>
<evidence type="ECO:0000256" key="1">
    <source>
        <dbReference type="SAM" id="Phobius"/>
    </source>
</evidence>
<keyword evidence="1" id="KW-0812">Transmembrane</keyword>
<dbReference type="PANTHER" id="PTHR38454:SF1">
    <property type="entry name" value="INTEGRAL MEMBRANE PROTEIN"/>
    <property type="match status" value="1"/>
</dbReference>
<feature type="transmembrane region" description="Helical" evidence="1">
    <location>
        <begin position="300"/>
        <end position="318"/>
    </location>
</feature>
<keyword evidence="1" id="KW-1133">Transmembrane helix</keyword>
<dbReference type="AlphaFoldDB" id="B4S5N5"/>
<dbReference type="InterPro" id="IPR018580">
    <property type="entry name" value="Uncharacterised_YfhO"/>
</dbReference>
<reference evidence="2" key="1">
    <citation type="submission" date="2008-06" db="EMBL/GenBank/DDBJ databases">
        <title>Complete sequence of chromosome of Prosthecochloris aestuarii DSM 271.</title>
        <authorList>
            <consortium name="US DOE Joint Genome Institute"/>
            <person name="Lucas S."/>
            <person name="Copeland A."/>
            <person name="Lapidus A."/>
            <person name="Glavina del Rio T."/>
            <person name="Dalin E."/>
            <person name="Tice H."/>
            <person name="Bruce D."/>
            <person name="Goodwin L."/>
            <person name="Pitluck S."/>
            <person name="Schmutz J."/>
            <person name="Larimer F."/>
            <person name="Land M."/>
            <person name="Hauser L."/>
            <person name="Kyrpides N."/>
            <person name="Anderson I."/>
            <person name="Liu Z."/>
            <person name="Li T."/>
            <person name="Zhao F."/>
            <person name="Overmann J."/>
            <person name="Bryant D.A."/>
            <person name="Richardson P."/>
        </authorList>
    </citation>
    <scope>NUCLEOTIDE SEQUENCE [LARGE SCALE GENOMIC DNA]</scope>
    <source>
        <strain evidence="2">DSM 271</strain>
    </source>
</reference>